<reference evidence="7 8" key="1">
    <citation type="submission" date="2017-01" db="EMBL/GenBank/DDBJ databases">
        <title>Draft genome sequence of Pseudomonas pachastrellae type strain CCUG 46540T from a deep sea.</title>
        <authorList>
            <person name="Gomila M."/>
            <person name="Mulet M."/>
            <person name="Lalucat J."/>
            <person name="Garcia-Valdes E."/>
        </authorList>
    </citation>
    <scope>NUCLEOTIDE SEQUENCE [LARGE SCALE GENOMIC DNA]</scope>
    <source>
        <strain evidence="7 8">CCUG 46540</strain>
    </source>
</reference>
<dbReference type="SUPFAM" id="SSF63380">
    <property type="entry name" value="Riboflavin synthase domain-like"/>
    <property type="match status" value="1"/>
</dbReference>
<dbReference type="InterPro" id="IPR001433">
    <property type="entry name" value="OxRdtase_FAD/NAD-bd"/>
</dbReference>
<protein>
    <recommendedName>
        <fullName evidence="4">NADPH--hemoprotein reductase</fullName>
        <ecNumber evidence="4">1.6.2.4</ecNumber>
    </recommendedName>
</protein>
<dbReference type="PRINTS" id="PR00369">
    <property type="entry name" value="FLAVODOXIN"/>
</dbReference>
<evidence type="ECO:0000256" key="2">
    <source>
        <dbReference type="ARBA" id="ARBA00022643"/>
    </source>
</evidence>
<gene>
    <name evidence="7" type="ORF">BXT89_11655</name>
</gene>
<evidence type="ECO:0000256" key="3">
    <source>
        <dbReference type="ARBA" id="ARBA00022982"/>
    </source>
</evidence>
<dbReference type="PANTHER" id="PTHR19384">
    <property type="entry name" value="NITRIC OXIDE SYNTHASE-RELATED"/>
    <property type="match status" value="1"/>
</dbReference>
<dbReference type="GO" id="GO:0010181">
    <property type="term" value="F:FMN binding"/>
    <property type="evidence" value="ECO:0007669"/>
    <property type="project" value="InterPro"/>
</dbReference>
<dbReference type="RefSeq" id="WP_083727849.1">
    <property type="nucleotide sequence ID" value="NZ_FOUD01000007.1"/>
</dbReference>
<feature type="domain" description="Flavodoxin-like" evidence="5">
    <location>
        <begin position="37"/>
        <end position="174"/>
    </location>
</feature>
<evidence type="ECO:0000313" key="8">
    <source>
        <dbReference type="Proteomes" id="UP000242847"/>
    </source>
</evidence>
<dbReference type="GO" id="GO:0050660">
    <property type="term" value="F:flavin adenine dinucleotide binding"/>
    <property type="evidence" value="ECO:0007669"/>
    <property type="project" value="TreeGrafter"/>
</dbReference>
<dbReference type="PRINTS" id="PR00371">
    <property type="entry name" value="FPNCR"/>
</dbReference>
<organism evidence="7 8">
    <name type="scientific">Halopseudomonas pachastrellae</name>
    <dbReference type="NCBI Taxonomy" id="254161"/>
    <lineage>
        <taxon>Bacteria</taxon>
        <taxon>Pseudomonadati</taxon>
        <taxon>Pseudomonadota</taxon>
        <taxon>Gammaproteobacteria</taxon>
        <taxon>Pseudomonadales</taxon>
        <taxon>Pseudomonadaceae</taxon>
        <taxon>Halopseudomonas</taxon>
    </lineage>
</organism>
<dbReference type="PROSITE" id="PS50902">
    <property type="entry name" value="FLAVODOXIN_LIKE"/>
    <property type="match status" value="1"/>
</dbReference>
<dbReference type="AlphaFoldDB" id="A0A1S8DGU2"/>
<dbReference type="OrthoDB" id="9816402at2"/>
<dbReference type="EMBL" id="MUBC01000024">
    <property type="protein sequence ID" value="ONM43617.1"/>
    <property type="molecule type" value="Genomic_DNA"/>
</dbReference>
<evidence type="ECO:0000313" key="7">
    <source>
        <dbReference type="EMBL" id="ONM43617.1"/>
    </source>
</evidence>
<comment type="caution">
    <text evidence="7">The sequence shown here is derived from an EMBL/GenBank/DDBJ whole genome shotgun (WGS) entry which is preliminary data.</text>
</comment>
<dbReference type="GO" id="GO:0016655">
    <property type="term" value="F:oxidoreductase activity, acting on NAD(P)H, quinone or similar compound as acceptor"/>
    <property type="evidence" value="ECO:0007669"/>
    <property type="project" value="UniProtKB-ARBA"/>
</dbReference>
<proteinExistence type="predicted"/>
<dbReference type="SUPFAM" id="SSF52218">
    <property type="entry name" value="Flavoproteins"/>
    <property type="match status" value="1"/>
</dbReference>
<evidence type="ECO:0000259" key="5">
    <source>
        <dbReference type="PROSITE" id="PS50902"/>
    </source>
</evidence>
<keyword evidence="8" id="KW-1185">Reference proteome</keyword>
<dbReference type="InterPro" id="IPR017938">
    <property type="entry name" value="Riboflavin_synthase-like_b-brl"/>
</dbReference>
<keyword evidence="1" id="KW-0285">Flavoprotein</keyword>
<feature type="domain" description="FAD-binding FR-type" evidence="6">
    <location>
        <begin position="188"/>
        <end position="295"/>
    </location>
</feature>
<dbReference type="PROSITE" id="PS51384">
    <property type="entry name" value="FAD_FR"/>
    <property type="match status" value="1"/>
</dbReference>
<name>A0A1S8DGU2_9GAMM</name>
<dbReference type="Gene3D" id="3.40.50.360">
    <property type="match status" value="1"/>
</dbReference>
<dbReference type="SUPFAM" id="SSF52343">
    <property type="entry name" value="Ferredoxin reductase-like, C-terminal NADP-linked domain"/>
    <property type="match status" value="1"/>
</dbReference>
<sequence length="433" mass="47548">MGDTAWAVAASLLWLAASCYWLRPLWRRDQPTGEYQILVVWASQTGQAQRLANQALHALQAAGHAAAGLPLGQVTPAQLLACRQLWLVASTYGDGQAPDSAQTFEHRLMPQAPVLPELSFALLGLGDSQYPHFCAFAKRLESWLRDRGAQPLQDSIYLDNQDPDGLVRWRASLAQHTGLHALPEADEQPWQPATLLSRSALNPGSPGLTAYHLSLQADALGPWQAGDLLELQHADQRRLYSIANLGAGKQVELLVRHVMKEDGSQGLMSGWLCQQAAPGEQIEARVHHNPSFALPDSPAPSILIGSGTGLAGLRALLQEQLQRGQPSWLLFGERSPEHDRWLASELDQLTPQQVLLQRCFSRDNSSADTPRYVQELLREQPERLQEWVSRGASIRVCGSMATGQAVDSILQGLLGAATIKQMAADGRYRRDIY</sequence>
<dbReference type="Proteomes" id="UP000242847">
    <property type="component" value="Unassembled WGS sequence"/>
</dbReference>
<dbReference type="STRING" id="254161.SAMN05216256_10758"/>
<evidence type="ECO:0000259" key="6">
    <source>
        <dbReference type="PROSITE" id="PS51384"/>
    </source>
</evidence>
<dbReference type="GO" id="GO:0005829">
    <property type="term" value="C:cytosol"/>
    <property type="evidence" value="ECO:0007669"/>
    <property type="project" value="TreeGrafter"/>
</dbReference>
<evidence type="ECO:0000256" key="1">
    <source>
        <dbReference type="ARBA" id="ARBA00022630"/>
    </source>
</evidence>
<keyword evidence="3" id="KW-0813">Transport</keyword>
<keyword evidence="3" id="KW-0249">Electron transport</keyword>
<dbReference type="Gene3D" id="3.40.50.80">
    <property type="entry name" value="Nucleotide-binding domain of ferredoxin-NADP reductase (FNR) module"/>
    <property type="match status" value="1"/>
</dbReference>
<dbReference type="InterPro" id="IPR008254">
    <property type="entry name" value="Flavodoxin/NO_synth"/>
</dbReference>
<evidence type="ECO:0000256" key="4">
    <source>
        <dbReference type="ARBA" id="ARBA00023797"/>
    </source>
</evidence>
<dbReference type="InterPro" id="IPR039261">
    <property type="entry name" value="FNR_nucleotide-bd"/>
</dbReference>
<dbReference type="InterPro" id="IPR029039">
    <property type="entry name" value="Flavoprotein-like_sf"/>
</dbReference>
<accession>A0A1S8DGU2</accession>
<dbReference type="EC" id="1.6.2.4" evidence="4"/>
<dbReference type="GO" id="GO:0003958">
    <property type="term" value="F:NADPH-hemoprotein reductase activity"/>
    <property type="evidence" value="ECO:0007669"/>
    <property type="project" value="UniProtKB-EC"/>
</dbReference>
<dbReference type="InterPro" id="IPR001709">
    <property type="entry name" value="Flavoprot_Pyr_Nucl_cyt_Rdtase"/>
</dbReference>
<keyword evidence="2" id="KW-0288">FMN</keyword>
<dbReference type="Pfam" id="PF00258">
    <property type="entry name" value="Flavodoxin_1"/>
    <property type="match status" value="1"/>
</dbReference>
<dbReference type="InterPro" id="IPR001094">
    <property type="entry name" value="Flavdoxin-like"/>
</dbReference>
<dbReference type="InterPro" id="IPR017927">
    <property type="entry name" value="FAD-bd_FR_type"/>
</dbReference>
<dbReference type="Gene3D" id="2.40.30.10">
    <property type="entry name" value="Translation factors"/>
    <property type="match status" value="1"/>
</dbReference>
<dbReference type="Pfam" id="PF00175">
    <property type="entry name" value="NAD_binding_1"/>
    <property type="match status" value="1"/>
</dbReference>
<dbReference type="PANTHER" id="PTHR19384:SF17">
    <property type="entry name" value="NADPH--CYTOCHROME P450 REDUCTASE"/>
    <property type="match status" value="1"/>
</dbReference>